<accession>A0A848K6X6</accession>
<reference evidence="2 3" key="2">
    <citation type="submission" date="2020-06" db="EMBL/GenBank/DDBJ databases">
        <title>Antribacter stalactiti gen. nov., sp. nov., a new member of the family Nacardiaceae isolated from a cave.</title>
        <authorList>
            <person name="Kim I.S."/>
        </authorList>
    </citation>
    <scope>NUCLEOTIDE SEQUENCE [LARGE SCALE GENOMIC DNA]</scope>
    <source>
        <strain evidence="2 3">YC2-7</strain>
    </source>
</reference>
<evidence type="ECO:0000259" key="1">
    <source>
        <dbReference type="Pfam" id="PF26059"/>
    </source>
</evidence>
<protein>
    <recommendedName>
        <fullName evidence="1">DUF8020 domain-containing protein</fullName>
    </recommendedName>
</protein>
<proteinExistence type="predicted"/>
<dbReference type="AlphaFoldDB" id="A0A848K6X6"/>
<dbReference type="Proteomes" id="UP000535543">
    <property type="component" value="Unassembled WGS sequence"/>
</dbReference>
<dbReference type="Pfam" id="PF26059">
    <property type="entry name" value="DUF8020"/>
    <property type="match status" value="1"/>
</dbReference>
<reference evidence="2 3" key="1">
    <citation type="submission" date="2019-05" db="EMBL/GenBank/DDBJ databases">
        <authorList>
            <person name="Lee S.D."/>
        </authorList>
    </citation>
    <scope>NUCLEOTIDE SEQUENCE [LARGE SCALE GENOMIC DNA]</scope>
    <source>
        <strain evidence="2 3">YC2-7</strain>
    </source>
</reference>
<sequence length="197" mass="20417">MTALVATSSLFGTGVSYGEPVNVPLERVYEYSVELPNDISVSATVDYGNFVVTKDGSIAQLVDESGRPIETFPLEYAYDGKIHPITPYVGQNGKQLVLTPEKLSGATQGVAGTDRQAALDNLMRQVAIGWNNAGPISTALGAGIGFGIGCLSIFPNFGAGCIIGTILGAGVGAVTGIVNGNPEVQPAFGEFMSTFRP</sequence>
<organism evidence="2 3">
    <name type="scientific">Antrihabitans stalactiti</name>
    <dbReference type="NCBI Taxonomy" id="2584121"/>
    <lineage>
        <taxon>Bacteria</taxon>
        <taxon>Bacillati</taxon>
        <taxon>Actinomycetota</taxon>
        <taxon>Actinomycetes</taxon>
        <taxon>Mycobacteriales</taxon>
        <taxon>Nocardiaceae</taxon>
        <taxon>Antrihabitans</taxon>
    </lineage>
</organism>
<comment type="caution">
    <text evidence="2">The sequence shown here is derived from an EMBL/GenBank/DDBJ whole genome shotgun (WGS) entry which is preliminary data.</text>
</comment>
<name>A0A848K6X6_9NOCA</name>
<dbReference type="InterPro" id="IPR058333">
    <property type="entry name" value="DUF8020"/>
</dbReference>
<dbReference type="EMBL" id="VCQU01000002">
    <property type="protein sequence ID" value="NMN94765.1"/>
    <property type="molecule type" value="Genomic_DNA"/>
</dbReference>
<dbReference type="RefSeq" id="WP_169585497.1">
    <property type="nucleotide sequence ID" value="NZ_VCQU01000002.1"/>
</dbReference>
<keyword evidence="3" id="KW-1185">Reference proteome</keyword>
<gene>
    <name evidence="2" type="ORF">FGL95_06915</name>
</gene>
<evidence type="ECO:0000313" key="2">
    <source>
        <dbReference type="EMBL" id="NMN94765.1"/>
    </source>
</evidence>
<feature type="domain" description="DUF8020" evidence="1">
    <location>
        <begin position="30"/>
        <end position="101"/>
    </location>
</feature>
<evidence type="ECO:0000313" key="3">
    <source>
        <dbReference type="Proteomes" id="UP000535543"/>
    </source>
</evidence>